<gene>
    <name evidence="1" type="ORF">N42_2139</name>
</gene>
<dbReference type="AlphaFoldDB" id="A0A0V8EGU8"/>
<evidence type="ECO:0000313" key="1">
    <source>
        <dbReference type="EMBL" id="KSU25042.1"/>
    </source>
</evidence>
<reference evidence="2" key="1">
    <citation type="submission" date="2015-10" db="EMBL/GenBank/DDBJ databases">
        <title>Draft Genome Sequences of 11 Lactococcus lactis subspecies cremoris strains.</title>
        <authorList>
            <person name="Wels M."/>
            <person name="Backus L."/>
            <person name="Boekhorst J."/>
            <person name="Dijkstra A."/>
            <person name="Beerthuizen M."/>
            <person name="Kelly W."/>
            <person name="Siezen R."/>
            <person name="Bachmann H."/>
            <person name="Van Hijum S."/>
        </authorList>
    </citation>
    <scope>NUCLEOTIDE SEQUENCE [LARGE SCALE GENOMIC DNA]</scope>
    <source>
        <strain evidence="2">N42</strain>
    </source>
</reference>
<protein>
    <submittedName>
        <fullName evidence="1">ImpB/MucB/SamB family protein</fullName>
    </submittedName>
</protein>
<proteinExistence type="predicted"/>
<dbReference type="PATRIC" id="fig|1360.116.peg.2393"/>
<dbReference type="EMBL" id="LKLW01000142">
    <property type="protein sequence ID" value="KSU25042.1"/>
    <property type="molecule type" value="Genomic_DNA"/>
</dbReference>
<evidence type="ECO:0000313" key="2">
    <source>
        <dbReference type="Proteomes" id="UP000052991"/>
    </source>
</evidence>
<accession>A0A0V8EGU8</accession>
<organism evidence="1 2">
    <name type="scientific">Lactococcus lactis subsp. lactis</name>
    <name type="common">Streptococcus lactis</name>
    <dbReference type="NCBI Taxonomy" id="1360"/>
    <lineage>
        <taxon>Bacteria</taxon>
        <taxon>Bacillati</taxon>
        <taxon>Bacillota</taxon>
        <taxon>Bacilli</taxon>
        <taxon>Lactobacillales</taxon>
        <taxon>Streptococcaceae</taxon>
        <taxon>Lactococcus</taxon>
    </lineage>
</organism>
<dbReference type="Proteomes" id="UP000052991">
    <property type="component" value="Unassembled WGS sequence"/>
</dbReference>
<sequence length="38" mass="4574">MEQLKLNKYFDYSLEPRRAILFQDVKSNYASIESFSEI</sequence>
<name>A0A0V8EGU8_LACLL</name>
<comment type="caution">
    <text evidence="1">The sequence shown here is derived from an EMBL/GenBank/DDBJ whole genome shotgun (WGS) entry which is preliminary data.</text>
</comment>